<proteinExistence type="predicted"/>
<name>A0AAP0PBK0_9MAGN</name>
<protein>
    <submittedName>
        <fullName evidence="1">Uncharacterized protein</fullName>
    </submittedName>
</protein>
<evidence type="ECO:0000313" key="2">
    <source>
        <dbReference type="Proteomes" id="UP001420932"/>
    </source>
</evidence>
<organism evidence="1 2">
    <name type="scientific">Stephania yunnanensis</name>
    <dbReference type="NCBI Taxonomy" id="152371"/>
    <lineage>
        <taxon>Eukaryota</taxon>
        <taxon>Viridiplantae</taxon>
        <taxon>Streptophyta</taxon>
        <taxon>Embryophyta</taxon>
        <taxon>Tracheophyta</taxon>
        <taxon>Spermatophyta</taxon>
        <taxon>Magnoliopsida</taxon>
        <taxon>Ranunculales</taxon>
        <taxon>Menispermaceae</taxon>
        <taxon>Menispermoideae</taxon>
        <taxon>Cissampelideae</taxon>
        <taxon>Stephania</taxon>
    </lineage>
</organism>
<evidence type="ECO:0000313" key="1">
    <source>
        <dbReference type="EMBL" id="KAK9134756.1"/>
    </source>
</evidence>
<sequence>MEWFLNLTELVNELYDCNWNLVWTNLLNQSAWELQYRVCKVIKVQRKEMNKNEKKQSKNPRKHGWGPWLQMEALWNIKAQCGKERHCVGRKGTVWESQASRENESGVSAQQRCRAVFSDDAILHGDSAEVIGAKKVHIGVGAVAERGLTYMTLGHK</sequence>
<comment type="caution">
    <text evidence="1">The sequence shown here is derived from an EMBL/GenBank/DDBJ whole genome shotgun (WGS) entry which is preliminary data.</text>
</comment>
<dbReference type="EMBL" id="JBBNAF010000006">
    <property type="protein sequence ID" value="KAK9134756.1"/>
    <property type="molecule type" value="Genomic_DNA"/>
</dbReference>
<gene>
    <name evidence="1" type="ORF">Syun_014086</name>
</gene>
<keyword evidence="2" id="KW-1185">Reference proteome</keyword>
<dbReference type="Proteomes" id="UP001420932">
    <property type="component" value="Unassembled WGS sequence"/>
</dbReference>
<reference evidence="1 2" key="1">
    <citation type="submission" date="2024-01" db="EMBL/GenBank/DDBJ databases">
        <title>Genome assemblies of Stephania.</title>
        <authorList>
            <person name="Yang L."/>
        </authorList>
    </citation>
    <scope>NUCLEOTIDE SEQUENCE [LARGE SCALE GENOMIC DNA]</scope>
    <source>
        <strain evidence="1">YNDBR</strain>
        <tissue evidence="1">Leaf</tissue>
    </source>
</reference>
<accession>A0AAP0PBK0</accession>
<dbReference type="AlphaFoldDB" id="A0AAP0PBK0"/>